<dbReference type="EMBL" id="LXQA010211914">
    <property type="protein sequence ID" value="MCI34241.1"/>
    <property type="molecule type" value="Genomic_DNA"/>
</dbReference>
<evidence type="ECO:0000313" key="1">
    <source>
        <dbReference type="EMBL" id="MCI34241.1"/>
    </source>
</evidence>
<comment type="caution">
    <text evidence="1">The sequence shown here is derived from an EMBL/GenBank/DDBJ whole genome shotgun (WGS) entry which is preliminary data.</text>
</comment>
<proteinExistence type="predicted"/>
<accession>A0A392RCD3</accession>
<keyword evidence="2" id="KW-1185">Reference proteome</keyword>
<protein>
    <submittedName>
        <fullName evidence="1">Uncharacterized protein</fullName>
    </submittedName>
</protein>
<name>A0A392RCD3_9FABA</name>
<dbReference type="AlphaFoldDB" id="A0A392RCD3"/>
<dbReference type="Proteomes" id="UP000265520">
    <property type="component" value="Unassembled WGS sequence"/>
</dbReference>
<sequence length="41" mass="4489">MERKIQKSTSSLSVLFRAVATSDRRTFAIIPSSPAANRTPP</sequence>
<reference evidence="1 2" key="1">
    <citation type="journal article" date="2018" name="Front. Plant Sci.">
        <title>Red Clover (Trifolium pratense) and Zigzag Clover (T. medium) - A Picture of Genomic Similarities and Differences.</title>
        <authorList>
            <person name="Dluhosova J."/>
            <person name="Istvanek J."/>
            <person name="Nedelnik J."/>
            <person name="Repkova J."/>
        </authorList>
    </citation>
    <scope>NUCLEOTIDE SEQUENCE [LARGE SCALE GENOMIC DNA]</scope>
    <source>
        <strain evidence="2">cv. 10/8</strain>
        <tissue evidence="1">Leaf</tissue>
    </source>
</reference>
<organism evidence="1 2">
    <name type="scientific">Trifolium medium</name>
    <dbReference type="NCBI Taxonomy" id="97028"/>
    <lineage>
        <taxon>Eukaryota</taxon>
        <taxon>Viridiplantae</taxon>
        <taxon>Streptophyta</taxon>
        <taxon>Embryophyta</taxon>
        <taxon>Tracheophyta</taxon>
        <taxon>Spermatophyta</taxon>
        <taxon>Magnoliopsida</taxon>
        <taxon>eudicotyledons</taxon>
        <taxon>Gunneridae</taxon>
        <taxon>Pentapetalae</taxon>
        <taxon>rosids</taxon>
        <taxon>fabids</taxon>
        <taxon>Fabales</taxon>
        <taxon>Fabaceae</taxon>
        <taxon>Papilionoideae</taxon>
        <taxon>50 kb inversion clade</taxon>
        <taxon>NPAAA clade</taxon>
        <taxon>Hologalegina</taxon>
        <taxon>IRL clade</taxon>
        <taxon>Trifolieae</taxon>
        <taxon>Trifolium</taxon>
    </lineage>
</organism>
<evidence type="ECO:0000313" key="2">
    <source>
        <dbReference type="Proteomes" id="UP000265520"/>
    </source>
</evidence>